<keyword evidence="4" id="KW-1185">Reference proteome</keyword>
<gene>
    <name evidence="3" type="ORF">CTEN210_04096</name>
</gene>
<name>A0AAD3CKJ3_9STRA</name>
<dbReference type="AlphaFoldDB" id="A0AAD3CKJ3"/>
<evidence type="ECO:0000313" key="4">
    <source>
        <dbReference type="Proteomes" id="UP001054902"/>
    </source>
</evidence>
<keyword evidence="2" id="KW-1133">Transmembrane helix</keyword>
<dbReference type="EMBL" id="BLLK01000023">
    <property type="protein sequence ID" value="GFH47621.1"/>
    <property type="molecule type" value="Genomic_DNA"/>
</dbReference>
<sequence>MTVVFIFSSAAIATVLGYIYALVETWEKDFYRSNSSSSRRLNRSDSRCPSHGNPPLVSHGKGGALRRLSSRSSSMHSLSSTTHSLISSEKLDARSSEQHVTEAEYLDMDHIYLSLPLFLLAYTFFSGINLFFSTIIKLSSLTLKVFLQRSYSRTKPYDTQTVAAMLVLETSISIYYKNKKDDNALFSIEMVPIINQQGILCFQTLDVEIDVQKKSLVRASLNANIISCNDAITVLFFFLASTIHPKIHSYSNWATNVEQWQNIYKNVFPMRNGLVSIMYNYYGYTGFVRSIPIFHRLGLLSKKFTPETMKKVFDTSMINPIPEHSNVRDLIPHSRLVHFICKLRPHFMQKFNRVKHESFPGCHGEALFAQSVLHSLDHQFAEWIIKDPLWFNVENSEFALMAQCNRVVRAAFVDDLYGVLFTKKFKDSKHPFYKCIYDIAKEIDEELADSMDTCIIK</sequence>
<protein>
    <submittedName>
        <fullName evidence="3">Uncharacterized protein</fullName>
    </submittedName>
</protein>
<evidence type="ECO:0000256" key="1">
    <source>
        <dbReference type="SAM" id="MobiDB-lite"/>
    </source>
</evidence>
<accession>A0AAD3CKJ3</accession>
<proteinExistence type="predicted"/>
<reference evidence="3 4" key="1">
    <citation type="journal article" date="2021" name="Sci. Rep.">
        <title>The genome of the diatom Chaetoceros tenuissimus carries an ancient integrated fragment of an extant virus.</title>
        <authorList>
            <person name="Hongo Y."/>
            <person name="Kimura K."/>
            <person name="Takaki Y."/>
            <person name="Yoshida Y."/>
            <person name="Baba S."/>
            <person name="Kobayashi G."/>
            <person name="Nagasaki K."/>
            <person name="Hano T."/>
            <person name="Tomaru Y."/>
        </authorList>
    </citation>
    <scope>NUCLEOTIDE SEQUENCE [LARGE SCALE GENOMIC DNA]</scope>
    <source>
        <strain evidence="3 4">NIES-3715</strain>
    </source>
</reference>
<evidence type="ECO:0000256" key="2">
    <source>
        <dbReference type="SAM" id="Phobius"/>
    </source>
</evidence>
<evidence type="ECO:0000313" key="3">
    <source>
        <dbReference type="EMBL" id="GFH47621.1"/>
    </source>
</evidence>
<keyword evidence="2" id="KW-0812">Transmembrane</keyword>
<comment type="caution">
    <text evidence="3">The sequence shown here is derived from an EMBL/GenBank/DDBJ whole genome shotgun (WGS) entry which is preliminary data.</text>
</comment>
<organism evidence="3 4">
    <name type="scientific">Chaetoceros tenuissimus</name>
    <dbReference type="NCBI Taxonomy" id="426638"/>
    <lineage>
        <taxon>Eukaryota</taxon>
        <taxon>Sar</taxon>
        <taxon>Stramenopiles</taxon>
        <taxon>Ochrophyta</taxon>
        <taxon>Bacillariophyta</taxon>
        <taxon>Coscinodiscophyceae</taxon>
        <taxon>Chaetocerotophycidae</taxon>
        <taxon>Chaetocerotales</taxon>
        <taxon>Chaetocerotaceae</taxon>
        <taxon>Chaetoceros</taxon>
    </lineage>
</organism>
<dbReference type="Proteomes" id="UP001054902">
    <property type="component" value="Unassembled WGS sequence"/>
</dbReference>
<feature type="transmembrane region" description="Helical" evidence="2">
    <location>
        <begin position="111"/>
        <end position="136"/>
    </location>
</feature>
<keyword evidence="2" id="KW-0472">Membrane</keyword>
<feature type="region of interest" description="Disordered" evidence="1">
    <location>
        <begin position="35"/>
        <end position="63"/>
    </location>
</feature>